<keyword evidence="3" id="KW-0804">Transcription</keyword>
<comment type="caution">
    <text evidence="6">The sequence shown here is derived from an EMBL/GenBank/DDBJ whole genome shotgun (WGS) entry which is preliminary data.</text>
</comment>
<accession>A0ABR9PCG8</accession>
<dbReference type="RefSeq" id="WP_193124117.1">
    <property type="nucleotide sequence ID" value="NZ_JADBGI010000025.1"/>
</dbReference>
<dbReference type="Proteomes" id="UP000806528">
    <property type="component" value="Unassembled WGS sequence"/>
</dbReference>
<dbReference type="Gene3D" id="1.10.10.10">
    <property type="entry name" value="Winged helix-like DNA-binding domain superfamily/Winged helix DNA-binding domain"/>
    <property type="match status" value="1"/>
</dbReference>
<dbReference type="InterPro" id="IPR014757">
    <property type="entry name" value="Tscrpt_reg_IclR_C"/>
</dbReference>
<dbReference type="Pfam" id="PF01614">
    <property type="entry name" value="IclR_C"/>
    <property type="match status" value="1"/>
</dbReference>
<dbReference type="Pfam" id="PF09339">
    <property type="entry name" value="HTH_IclR"/>
    <property type="match status" value="1"/>
</dbReference>
<dbReference type="InterPro" id="IPR029016">
    <property type="entry name" value="GAF-like_dom_sf"/>
</dbReference>
<dbReference type="PANTHER" id="PTHR30136:SF24">
    <property type="entry name" value="HTH-TYPE TRANSCRIPTIONAL REPRESSOR ALLR"/>
    <property type="match status" value="1"/>
</dbReference>
<evidence type="ECO:0000256" key="1">
    <source>
        <dbReference type="ARBA" id="ARBA00023015"/>
    </source>
</evidence>
<gene>
    <name evidence="6" type="ORF">IDM40_22950</name>
</gene>
<name>A0ABR9PCG8_9ACTN</name>
<organism evidence="6 7">
    <name type="scientific">Nocardiopsis coralli</name>
    <dbReference type="NCBI Taxonomy" id="2772213"/>
    <lineage>
        <taxon>Bacteria</taxon>
        <taxon>Bacillati</taxon>
        <taxon>Actinomycetota</taxon>
        <taxon>Actinomycetes</taxon>
        <taxon>Streptosporangiales</taxon>
        <taxon>Nocardiopsidaceae</taxon>
        <taxon>Nocardiopsis</taxon>
    </lineage>
</organism>
<evidence type="ECO:0000256" key="3">
    <source>
        <dbReference type="ARBA" id="ARBA00023163"/>
    </source>
</evidence>
<sequence length="260" mass="28155">MNRVPAATRALRILRHLATCSGPVPATAIAADLDLPRSSVYQLLETMAEDGFVTHLPEEHRWGLGIAAFEIGSAYMRHEPLERLARPLLRELTEKTGATAHLGILHSADTLYLLKEHPPHVATLITAVGVRLPAHLTASGRALMCHLPRVQVRALYPDRDSFVARTGLGPTTPGELREVLSQERRQGWSSEQGQVTSGFSSVAAAAFDHNATPVAAIGLTVPSTHPVPLTALAEDARAVARELTRRLSGRRPGRRRGART</sequence>
<dbReference type="Gene3D" id="3.30.450.40">
    <property type="match status" value="1"/>
</dbReference>
<dbReference type="InterPro" id="IPR050707">
    <property type="entry name" value="HTH_MetabolicPath_Reg"/>
</dbReference>
<feature type="domain" description="IclR-ED" evidence="5">
    <location>
        <begin position="67"/>
        <end position="249"/>
    </location>
</feature>
<evidence type="ECO:0000259" key="4">
    <source>
        <dbReference type="PROSITE" id="PS51077"/>
    </source>
</evidence>
<dbReference type="EMBL" id="JADBGI010000025">
    <property type="protein sequence ID" value="MBE3001528.1"/>
    <property type="molecule type" value="Genomic_DNA"/>
</dbReference>
<reference evidence="6 7" key="1">
    <citation type="submission" date="2020-09" db="EMBL/GenBank/DDBJ databases">
        <title>Diversity and distribution of actinomycetes associated with coral in the coast of Hainan.</title>
        <authorList>
            <person name="Li F."/>
        </authorList>
    </citation>
    <scope>NUCLEOTIDE SEQUENCE [LARGE SCALE GENOMIC DNA]</scope>
    <source>
        <strain evidence="6 7">HNM0947</strain>
    </source>
</reference>
<dbReference type="PROSITE" id="PS51077">
    <property type="entry name" value="HTH_ICLR"/>
    <property type="match status" value="1"/>
</dbReference>
<dbReference type="SMART" id="SM00346">
    <property type="entry name" value="HTH_ICLR"/>
    <property type="match status" value="1"/>
</dbReference>
<keyword evidence="1" id="KW-0805">Transcription regulation</keyword>
<proteinExistence type="predicted"/>
<dbReference type="InterPro" id="IPR036388">
    <property type="entry name" value="WH-like_DNA-bd_sf"/>
</dbReference>
<evidence type="ECO:0000256" key="2">
    <source>
        <dbReference type="ARBA" id="ARBA00023125"/>
    </source>
</evidence>
<dbReference type="SUPFAM" id="SSF46785">
    <property type="entry name" value="Winged helix' DNA-binding domain"/>
    <property type="match status" value="1"/>
</dbReference>
<evidence type="ECO:0000313" key="7">
    <source>
        <dbReference type="Proteomes" id="UP000806528"/>
    </source>
</evidence>
<evidence type="ECO:0000259" key="5">
    <source>
        <dbReference type="PROSITE" id="PS51078"/>
    </source>
</evidence>
<protein>
    <submittedName>
        <fullName evidence="6">IclR family transcriptional regulator</fullName>
    </submittedName>
</protein>
<keyword evidence="2" id="KW-0238">DNA-binding</keyword>
<dbReference type="PANTHER" id="PTHR30136">
    <property type="entry name" value="HELIX-TURN-HELIX TRANSCRIPTIONAL REGULATOR, ICLR FAMILY"/>
    <property type="match status" value="1"/>
</dbReference>
<dbReference type="InterPro" id="IPR005471">
    <property type="entry name" value="Tscrpt_reg_IclR_N"/>
</dbReference>
<dbReference type="SUPFAM" id="SSF55781">
    <property type="entry name" value="GAF domain-like"/>
    <property type="match status" value="1"/>
</dbReference>
<dbReference type="InterPro" id="IPR036390">
    <property type="entry name" value="WH_DNA-bd_sf"/>
</dbReference>
<dbReference type="PROSITE" id="PS51078">
    <property type="entry name" value="ICLR_ED"/>
    <property type="match status" value="1"/>
</dbReference>
<keyword evidence="7" id="KW-1185">Reference proteome</keyword>
<feature type="domain" description="HTH iclR-type" evidence="4">
    <location>
        <begin position="4"/>
        <end position="66"/>
    </location>
</feature>
<evidence type="ECO:0000313" key="6">
    <source>
        <dbReference type="EMBL" id="MBE3001528.1"/>
    </source>
</evidence>